<feature type="domain" description="DUF5060" evidence="3">
    <location>
        <begin position="199"/>
        <end position="283"/>
    </location>
</feature>
<dbReference type="Gene3D" id="2.60.40.10">
    <property type="entry name" value="Immunoglobulins"/>
    <property type="match status" value="1"/>
</dbReference>
<dbReference type="InterPro" id="IPR032260">
    <property type="entry name" value="DUF5060"/>
</dbReference>
<protein>
    <submittedName>
        <fullName evidence="4">DUF5060 domain-containing protein</fullName>
    </submittedName>
</protein>
<name>A0ABV7FPZ2_9ALTE</name>
<proteinExistence type="predicted"/>
<dbReference type="RefSeq" id="WP_376920527.1">
    <property type="nucleotide sequence ID" value="NZ_JBHRSW010000021.1"/>
</dbReference>
<keyword evidence="5" id="KW-1185">Reference proteome</keyword>
<feature type="domain" description="Putative collagen-binding" evidence="2">
    <location>
        <begin position="705"/>
        <end position="792"/>
    </location>
</feature>
<dbReference type="Pfam" id="PF12904">
    <property type="entry name" value="Collagen_bind_2"/>
    <property type="match status" value="1"/>
</dbReference>
<evidence type="ECO:0000259" key="3">
    <source>
        <dbReference type="Pfam" id="PF16586"/>
    </source>
</evidence>
<dbReference type="InterPro" id="IPR024749">
    <property type="entry name" value="Collagen-bd_put"/>
</dbReference>
<sequence length="794" mass="88542">MKYLVLVGAILALSTSLASFANQEKKGITLSAKTLIPEATNFGNVPNGLAIRTHRGYREAQINITTPVGNTDFDIAFHALSEVAGDSEHEIILGGKSLGKFTVPAAKNKETPFVKTFKNIYINEGESLTIKSSVSSKDGETFSSAEWHKLVFVPLSVDPGRLKTRINIARSQEEIESGPDLYVARQADGDASIQITGELKQWHPVTLTMQGPFAHEQDIQPNAFLDYRMSVEFSHESGVPTYTVPGYFAADGNAAETSAEEGTAWRAHVSPDKPGTWYYRVSFVSGEDAAIVPAVGEYLAPYHGKYGTFKVAKTDKRGKDFRAKGRLEYVGGRYLRHAGTGDYFLKAGPDAPETIFAYEDFDNTINMKPDLPLKTWEAHAQDYVEGDPTWQNGKGKNLIGVMNYLSDVGANAFSFLTYNAGGDGDNIWPYVERNGKLHFDASKLDQWDIVFAHAQAKGLYLHFKLQENESDDNRRGSAKKFAEIKESMDGGLLGTERKLYLREIIARFGHHLALNWNIGEENTQNYEEQRDMAEYILNVDPYDHNIVIHSFPNQQEKVYKELLGSRSVLTGASLQNSWNTAHSKTLRWIEAASAAGKNWVVANDEQNPAGMGVPPDPGYKGFDGFAKGWKGKYDLHDIRKYTLWGNLMAGGAGVEYYFGYKLLENDLNAEDMRSRHRSWIYAGIAVDFFSEHEIPVQRMRNLNTLVGNTKRSNDIYCFGNEGELYLVYLPEGGTTDIDLSHESKKTKFKVSWFNPRTGEKLKRGSVRSVKGGSTVSIGNPPSDENEDWLVVLKR</sequence>
<dbReference type="Pfam" id="PF16586">
    <property type="entry name" value="DUF5060"/>
    <property type="match status" value="1"/>
</dbReference>
<evidence type="ECO:0000313" key="5">
    <source>
        <dbReference type="Proteomes" id="UP001595478"/>
    </source>
</evidence>
<evidence type="ECO:0000259" key="2">
    <source>
        <dbReference type="Pfam" id="PF12904"/>
    </source>
</evidence>
<evidence type="ECO:0000256" key="1">
    <source>
        <dbReference type="SAM" id="SignalP"/>
    </source>
</evidence>
<dbReference type="EMBL" id="JBHRSW010000021">
    <property type="protein sequence ID" value="MFC3122399.1"/>
    <property type="molecule type" value="Genomic_DNA"/>
</dbReference>
<gene>
    <name evidence="4" type="ORF">ACFOHL_12280</name>
</gene>
<dbReference type="InterPro" id="IPR013783">
    <property type="entry name" value="Ig-like_fold"/>
</dbReference>
<reference evidence="5" key="1">
    <citation type="journal article" date="2019" name="Int. J. Syst. Evol. Microbiol.">
        <title>The Global Catalogue of Microorganisms (GCM) 10K type strain sequencing project: providing services to taxonomists for standard genome sequencing and annotation.</title>
        <authorList>
            <consortium name="The Broad Institute Genomics Platform"/>
            <consortium name="The Broad Institute Genome Sequencing Center for Infectious Disease"/>
            <person name="Wu L."/>
            <person name="Ma J."/>
        </authorList>
    </citation>
    <scope>NUCLEOTIDE SEQUENCE [LARGE SCALE GENOMIC DNA]</scope>
    <source>
        <strain evidence="5">KCTC 52473</strain>
    </source>
</reference>
<comment type="caution">
    <text evidence="4">The sequence shown here is derived from an EMBL/GenBank/DDBJ whole genome shotgun (WGS) entry which is preliminary data.</text>
</comment>
<feature type="signal peptide" evidence="1">
    <location>
        <begin position="1"/>
        <end position="21"/>
    </location>
</feature>
<feature type="chain" id="PRO_5046398302" evidence="1">
    <location>
        <begin position="22"/>
        <end position="794"/>
    </location>
</feature>
<dbReference type="Gene3D" id="3.20.20.80">
    <property type="entry name" value="Glycosidases"/>
    <property type="match status" value="1"/>
</dbReference>
<organism evidence="4 5">
    <name type="scientific">Agaribacter flavus</name>
    <dbReference type="NCBI Taxonomy" id="1902781"/>
    <lineage>
        <taxon>Bacteria</taxon>
        <taxon>Pseudomonadati</taxon>
        <taxon>Pseudomonadota</taxon>
        <taxon>Gammaproteobacteria</taxon>
        <taxon>Alteromonadales</taxon>
        <taxon>Alteromonadaceae</taxon>
        <taxon>Agaribacter</taxon>
    </lineage>
</organism>
<evidence type="ECO:0000313" key="4">
    <source>
        <dbReference type="EMBL" id="MFC3122399.1"/>
    </source>
</evidence>
<accession>A0ABV7FPZ2</accession>
<dbReference type="Proteomes" id="UP001595478">
    <property type="component" value="Unassembled WGS sequence"/>
</dbReference>
<keyword evidence="1" id="KW-0732">Signal</keyword>